<dbReference type="PANTHER" id="PTHR14659:SF1">
    <property type="entry name" value="ALPHA- AND GAMMA-ADAPTIN-BINDING PROTEIN P34"/>
    <property type="match status" value="1"/>
</dbReference>
<sequence length="312" mass="37232">MLYVIGEYNKQKKFLSSLINHLQGKYENKEETTLPEEAKLPEKVKINTKYYTTEIQVQFWTINEYLALDYKNKNLYTKHEIITHTPILIPNPEAILLIFSKIDLNQNYHLLSLLDKRYHPSNHEITRICCIIYNNYEEIIKENDSLREKMIINCNQFNYEFIILVLDTNDIIKQDDLLFSFIEGTKRVTQALYCTHWKNMYKQQIAVPNLENNKHHDISQYQEQDLDNYLDNFEFLLSIMRKMTCDIKHLSDQERRERASNLICDLAKYLNLDDEDGNNDDTNDDNSNNDNFNDNNANYEYEYNDSDLVNSQ</sequence>
<dbReference type="Proteomes" id="UP000593906">
    <property type="component" value="Chromosome 1"/>
</dbReference>
<evidence type="ECO:0000313" key="3">
    <source>
        <dbReference type="Proteomes" id="UP000593906"/>
    </source>
</evidence>
<dbReference type="OMA" id="RDFPILM"/>
<dbReference type="VEuPathDB" id="CryptoDB:CPATCC_0036010"/>
<proteinExistence type="predicted"/>
<feature type="region of interest" description="Disordered" evidence="1">
    <location>
        <begin position="274"/>
        <end position="312"/>
    </location>
</feature>
<protein>
    <submittedName>
        <fullName evidence="2">Uncharacterized protein</fullName>
    </submittedName>
</protein>
<feature type="compositionally biased region" description="Acidic residues" evidence="1">
    <location>
        <begin position="274"/>
        <end position="284"/>
    </location>
</feature>
<feature type="compositionally biased region" description="Low complexity" evidence="1">
    <location>
        <begin position="285"/>
        <end position="301"/>
    </location>
</feature>
<evidence type="ECO:0000256" key="1">
    <source>
        <dbReference type="SAM" id="MobiDB-lite"/>
    </source>
</evidence>
<gene>
    <name evidence="2" type="ORF">CPATCC_000070</name>
</gene>
<organism evidence="2 3">
    <name type="scientific">Cryptosporidium parvum</name>
    <dbReference type="NCBI Taxonomy" id="5807"/>
    <lineage>
        <taxon>Eukaryota</taxon>
        <taxon>Sar</taxon>
        <taxon>Alveolata</taxon>
        <taxon>Apicomplexa</taxon>
        <taxon>Conoidasida</taxon>
        <taxon>Coccidia</taxon>
        <taxon>Eucoccidiorida</taxon>
        <taxon>Eimeriorina</taxon>
        <taxon>Cryptosporidiidae</taxon>
        <taxon>Cryptosporidium</taxon>
    </lineage>
</organism>
<dbReference type="PANTHER" id="PTHR14659">
    <property type="entry name" value="ALPHA- AND GAMMA-ADAPTIN-BINDING PROTEIN P34"/>
    <property type="match status" value="1"/>
</dbReference>
<evidence type="ECO:0000313" key="2">
    <source>
        <dbReference type="EMBL" id="QOY43296.1"/>
    </source>
</evidence>
<reference evidence="2 3" key="1">
    <citation type="submission" date="2019-09" db="EMBL/GenBank/DDBJ databases">
        <title>Consistent, comparative and evidence-based genome assembly and annotation for Cryptosporidium parvum, C. hominis and C. tyzzeri.</title>
        <authorList>
            <person name="Baptista R.P."/>
            <person name="Li Y."/>
            <person name="Sateriale A."/>
            <person name="Ansell B."/>
            <person name="Jex A."/>
            <person name="Sanders M."/>
            <person name="Brooks K."/>
            <person name="Tracey A."/>
            <person name="Berriman M."/>
            <person name="Striepen B."/>
            <person name="Cotton J.A."/>
            <person name="Kissinger J.C."/>
        </authorList>
    </citation>
    <scope>NUCLEOTIDE SEQUENCE [LARGE SCALE GENOMIC DNA]</scope>
    <source>
        <strain evidence="2 3">IOWA-ATCC</strain>
    </source>
</reference>
<dbReference type="EMBL" id="CP044422">
    <property type="protein sequence ID" value="QOY43296.1"/>
    <property type="molecule type" value="Genomic_DNA"/>
</dbReference>
<dbReference type="AlphaFoldDB" id="A0A7S7LK68"/>
<name>A0A7S7LK68_CRYPV</name>
<accession>A0A7S7LK68</accession>
<dbReference type="InterPro" id="IPR019341">
    <property type="entry name" value="Alpha/Gamma-adaptin-bd_p34"/>
</dbReference>